<feature type="transmembrane region" description="Helical" evidence="1">
    <location>
        <begin position="62"/>
        <end position="81"/>
    </location>
</feature>
<dbReference type="EMBL" id="FQVD01000074">
    <property type="protein sequence ID" value="SHG05351.1"/>
    <property type="molecule type" value="Genomic_DNA"/>
</dbReference>
<evidence type="ECO:0000313" key="3">
    <source>
        <dbReference type="Proteomes" id="UP000184436"/>
    </source>
</evidence>
<feature type="transmembrane region" description="Helical" evidence="1">
    <location>
        <begin position="36"/>
        <end position="56"/>
    </location>
</feature>
<dbReference type="AlphaFoldDB" id="A0A1M5GP65"/>
<accession>A0A1M5GP65</accession>
<dbReference type="OrthoDB" id="1046030at2"/>
<sequence>METIIVNKQSYKLEISENGICLYLWGEESNKVATNLLLIPPIIISFILIGSLIYMASLGEGIPIGFIISCIVGLGTSAYFIKLFLWNKYGQEVFLLEKDKFISYDDYNFFKDNYQSHGSSLSQFYIVNGMTLSKVPKKLYSKYKNGMFQIAFLVNGVRIISKNKLPIETIMKIREAIDHWELKYS</sequence>
<keyword evidence="1" id="KW-0812">Transmembrane</keyword>
<keyword evidence="1" id="KW-1133">Transmembrane helix</keyword>
<evidence type="ECO:0000256" key="1">
    <source>
        <dbReference type="SAM" id="Phobius"/>
    </source>
</evidence>
<evidence type="ECO:0000313" key="2">
    <source>
        <dbReference type="EMBL" id="SHG05351.1"/>
    </source>
</evidence>
<protein>
    <submittedName>
        <fullName evidence="2">Uncharacterized protein</fullName>
    </submittedName>
</protein>
<reference evidence="2 3" key="1">
    <citation type="submission" date="2016-11" db="EMBL/GenBank/DDBJ databases">
        <authorList>
            <person name="Jaros S."/>
            <person name="Januszkiewicz K."/>
            <person name="Wedrychowicz H."/>
        </authorList>
    </citation>
    <scope>NUCLEOTIDE SEQUENCE [LARGE SCALE GENOMIC DNA]</scope>
    <source>
        <strain evidence="2 3">DSM 26883</strain>
    </source>
</reference>
<name>A0A1M5GP65_9BACE</name>
<dbReference type="RefSeq" id="WP_025076558.1">
    <property type="nucleotide sequence ID" value="NZ_FQVD01000074.1"/>
</dbReference>
<keyword evidence="3" id="KW-1185">Reference proteome</keyword>
<gene>
    <name evidence="2" type="ORF">SAMN05444349_1742</name>
</gene>
<dbReference type="Proteomes" id="UP000184436">
    <property type="component" value="Unassembled WGS sequence"/>
</dbReference>
<keyword evidence="1" id="KW-0472">Membrane</keyword>
<organism evidence="2 3">
    <name type="scientific">Bacteroides faecichinchillae</name>
    <dbReference type="NCBI Taxonomy" id="871325"/>
    <lineage>
        <taxon>Bacteria</taxon>
        <taxon>Pseudomonadati</taxon>
        <taxon>Bacteroidota</taxon>
        <taxon>Bacteroidia</taxon>
        <taxon>Bacteroidales</taxon>
        <taxon>Bacteroidaceae</taxon>
        <taxon>Bacteroides</taxon>
    </lineage>
</organism>
<proteinExistence type="predicted"/>